<dbReference type="InterPro" id="IPR011992">
    <property type="entry name" value="EF-hand-dom_pair"/>
</dbReference>
<dbReference type="InterPro" id="IPR013646">
    <property type="entry name" value="YGR210-like_G4"/>
</dbReference>
<accession>A0AAD5U5Y6</accession>
<dbReference type="GO" id="GO:0016887">
    <property type="term" value="F:ATP hydrolysis activity"/>
    <property type="evidence" value="ECO:0007669"/>
    <property type="project" value="TreeGrafter"/>
</dbReference>
<evidence type="ECO:0000313" key="5">
    <source>
        <dbReference type="Proteomes" id="UP001211065"/>
    </source>
</evidence>
<reference evidence="4" key="1">
    <citation type="submission" date="2020-05" db="EMBL/GenBank/DDBJ databases">
        <title>Phylogenomic resolution of chytrid fungi.</title>
        <authorList>
            <person name="Stajich J.E."/>
            <person name="Amses K."/>
            <person name="Simmons R."/>
            <person name="Seto K."/>
            <person name="Myers J."/>
            <person name="Bonds A."/>
            <person name="Quandt C.A."/>
            <person name="Barry K."/>
            <person name="Liu P."/>
            <person name="Grigoriev I."/>
            <person name="Longcore J.E."/>
            <person name="James T.Y."/>
        </authorList>
    </citation>
    <scope>NUCLEOTIDE SEQUENCE</scope>
    <source>
        <strain evidence="4">JEL0476</strain>
    </source>
</reference>
<gene>
    <name evidence="4" type="ORF">HK099_006531</name>
</gene>
<keyword evidence="1" id="KW-0547">Nucleotide-binding</keyword>
<dbReference type="GO" id="GO:0005525">
    <property type="term" value="F:GTP binding"/>
    <property type="evidence" value="ECO:0007669"/>
    <property type="project" value="UniProtKB-KW"/>
</dbReference>
<protein>
    <recommendedName>
        <fullName evidence="3">OBG-type G domain-containing protein</fullName>
    </recommendedName>
</protein>
<dbReference type="Proteomes" id="UP001211065">
    <property type="component" value="Unassembled WGS sequence"/>
</dbReference>
<keyword evidence="2" id="KW-0342">GTP-binding</keyword>
<evidence type="ECO:0000256" key="1">
    <source>
        <dbReference type="ARBA" id="ARBA00022741"/>
    </source>
</evidence>
<dbReference type="PANTHER" id="PTHR23305:SF1">
    <property type="entry name" value="OBG-TYPE G DOMAIN-CONTAINING PROTEIN"/>
    <property type="match status" value="1"/>
</dbReference>
<dbReference type="EMBL" id="JADGJW010000057">
    <property type="protein sequence ID" value="KAJ3225591.1"/>
    <property type="molecule type" value="Genomic_DNA"/>
</dbReference>
<organism evidence="4 5">
    <name type="scientific">Clydaea vesicula</name>
    <dbReference type="NCBI Taxonomy" id="447962"/>
    <lineage>
        <taxon>Eukaryota</taxon>
        <taxon>Fungi</taxon>
        <taxon>Fungi incertae sedis</taxon>
        <taxon>Chytridiomycota</taxon>
        <taxon>Chytridiomycota incertae sedis</taxon>
        <taxon>Chytridiomycetes</taxon>
        <taxon>Lobulomycetales</taxon>
        <taxon>Lobulomycetaceae</taxon>
        <taxon>Clydaea</taxon>
    </lineage>
</organism>
<dbReference type="SUPFAM" id="SSF47473">
    <property type="entry name" value="EF-hand"/>
    <property type="match status" value="1"/>
</dbReference>
<comment type="caution">
    <text evidence="4">The sequence shown here is derived from an EMBL/GenBank/DDBJ whole genome shotgun (WGS) entry which is preliminary data.</text>
</comment>
<dbReference type="InterPro" id="IPR006073">
    <property type="entry name" value="GTP-bd"/>
</dbReference>
<dbReference type="Pfam" id="PF08438">
    <property type="entry name" value="YGR210-like_G4"/>
    <property type="match status" value="1"/>
</dbReference>
<dbReference type="CDD" id="cd01899">
    <property type="entry name" value="Ygr210"/>
    <property type="match status" value="1"/>
</dbReference>
<dbReference type="GO" id="GO:0005737">
    <property type="term" value="C:cytoplasm"/>
    <property type="evidence" value="ECO:0007669"/>
    <property type="project" value="TreeGrafter"/>
</dbReference>
<dbReference type="Gene3D" id="3.40.50.300">
    <property type="entry name" value="P-loop containing nucleotide triphosphate hydrolases"/>
    <property type="match status" value="1"/>
</dbReference>
<dbReference type="InterPro" id="IPR012676">
    <property type="entry name" value="TGS-like"/>
</dbReference>
<evidence type="ECO:0000256" key="2">
    <source>
        <dbReference type="ARBA" id="ARBA00023134"/>
    </source>
</evidence>
<proteinExistence type="predicted"/>
<dbReference type="SUPFAM" id="SSF52540">
    <property type="entry name" value="P-loop containing nucleoside triphosphate hydrolases"/>
    <property type="match status" value="1"/>
</dbReference>
<dbReference type="Gene3D" id="3.10.20.30">
    <property type="match status" value="1"/>
</dbReference>
<dbReference type="AlphaFoldDB" id="A0AAD5U5Y6"/>
<dbReference type="SUPFAM" id="SSF81271">
    <property type="entry name" value="TGS-like"/>
    <property type="match status" value="1"/>
</dbReference>
<evidence type="ECO:0000259" key="3">
    <source>
        <dbReference type="PROSITE" id="PS51710"/>
    </source>
</evidence>
<sequence>MGIPEITIGCVGKPSAGKSSFLNSATDASAKVGNFPFTTIKPNVGVSYFKIDCPCKRFNKAQFCNPKRGKCEDGNRFVPVKVLDVAGLVPGASEGKGLGNQFLDDLTGADCFIHVVDVSGTTDANGKVTIGYDPSNDVEWLKFEIHNWIYNNLKRKWPEIVRRHVAKKSTISQTFQLQLSGYGTKIQLINKLVENFDNRLPLESWDDDTLRAFVDVFIKFRFPTVIALNKIDLPDADKNIDKLAKKYDPNQIVLVSALAESFLRKLQKQKFILYEEGTEFFKTFEDLEEDRINDPTIINNLKLMDEKTRARLEKVQDLVLFRFGHTGVQDTIKKAIELLGLIPVFPVRNINNFTDDRYVFDLFIIANFYLITSGSRTSIFGDCFLIKPGTTVLEFAKMLNPEIEKTYQYAETVGGIRTMMRALGFHYSVEDLDILLQKISKSNGTATEQTDYFTLDRVISVCTFLYGGRDSREELSRSFNLFSSNGERVTIKDLRRIARECGESMTEVYKKFQI</sequence>
<name>A0AAD5U5Y6_9FUNG</name>
<dbReference type="PRINTS" id="PR00326">
    <property type="entry name" value="GTP1OBG"/>
</dbReference>
<dbReference type="InterPro" id="IPR027417">
    <property type="entry name" value="P-loop_NTPase"/>
</dbReference>
<dbReference type="FunFam" id="1.10.8.470:FF:000001">
    <property type="entry name" value="GTP-binding protein homolog"/>
    <property type="match status" value="1"/>
</dbReference>
<dbReference type="PROSITE" id="PS51710">
    <property type="entry name" value="G_OBG"/>
    <property type="match status" value="1"/>
</dbReference>
<keyword evidence="5" id="KW-1185">Reference proteome</keyword>
<dbReference type="InterPro" id="IPR012675">
    <property type="entry name" value="Beta-grasp_dom_sf"/>
</dbReference>
<dbReference type="PANTHER" id="PTHR23305">
    <property type="entry name" value="OBG GTPASE FAMILY"/>
    <property type="match status" value="1"/>
</dbReference>
<dbReference type="Pfam" id="PF01926">
    <property type="entry name" value="MMR_HSR1"/>
    <property type="match status" value="1"/>
</dbReference>
<dbReference type="InterPro" id="IPR031167">
    <property type="entry name" value="G_OBG"/>
</dbReference>
<feature type="domain" description="OBG-type G" evidence="3">
    <location>
        <begin position="6"/>
        <end position="275"/>
    </location>
</feature>
<evidence type="ECO:0000313" key="4">
    <source>
        <dbReference type="EMBL" id="KAJ3225591.1"/>
    </source>
</evidence>
<dbReference type="Gene3D" id="1.10.8.470">
    <property type="match status" value="1"/>
</dbReference>